<feature type="region of interest" description="Disordered" evidence="1">
    <location>
        <begin position="1"/>
        <end position="42"/>
    </location>
</feature>
<evidence type="ECO:0000313" key="3">
    <source>
        <dbReference type="Proteomes" id="UP000037460"/>
    </source>
</evidence>
<keyword evidence="3" id="KW-1185">Reference proteome</keyword>
<feature type="compositionally biased region" description="Basic residues" evidence="1">
    <location>
        <begin position="1"/>
        <end position="12"/>
    </location>
</feature>
<dbReference type="EMBL" id="JWZX01003342">
    <property type="protein sequence ID" value="KOO21687.1"/>
    <property type="molecule type" value="Genomic_DNA"/>
</dbReference>
<protein>
    <submittedName>
        <fullName evidence="2">Uncharacterized protein</fullName>
    </submittedName>
</protein>
<accession>A0A0M0J5S2</accession>
<evidence type="ECO:0000256" key="1">
    <source>
        <dbReference type="SAM" id="MobiDB-lite"/>
    </source>
</evidence>
<proteinExistence type="predicted"/>
<gene>
    <name evidence="2" type="ORF">Ctob_001287</name>
</gene>
<comment type="caution">
    <text evidence="2">The sequence shown here is derived from an EMBL/GenBank/DDBJ whole genome shotgun (WGS) entry which is preliminary data.</text>
</comment>
<evidence type="ECO:0000313" key="2">
    <source>
        <dbReference type="EMBL" id="KOO21687.1"/>
    </source>
</evidence>
<name>A0A0M0J5S2_9EUKA</name>
<dbReference type="Proteomes" id="UP000037460">
    <property type="component" value="Unassembled WGS sequence"/>
</dbReference>
<organism evidence="2 3">
    <name type="scientific">Chrysochromulina tobinii</name>
    <dbReference type="NCBI Taxonomy" id="1460289"/>
    <lineage>
        <taxon>Eukaryota</taxon>
        <taxon>Haptista</taxon>
        <taxon>Haptophyta</taxon>
        <taxon>Prymnesiophyceae</taxon>
        <taxon>Prymnesiales</taxon>
        <taxon>Chrysochromulinaceae</taxon>
        <taxon>Chrysochromulina</taxon>
    </lineage>
</organism>
<dbReference type="AlphaFoldDB" id="A0A0M0J5S2"/>
<reference evidence="3" key="1">
    <citation type="journal article" date="2015" name="PLoS Genet.">
        <title>Genome Sequence and Transcriptome Analyses of Chrysochromulina tobin: Metabolic Tools for Enhanced Algal Fitness in the Prominent Order Prymnesiales (Haptophyceae).</title>
        <authorList>
            <person name="Hovde B.T."/>
            <person name="Deodato C.R."/>
            <person name="Hunsperger H.M."/>
            <person name="Ryken S.A."/>
            <person name="Yost W."/>
            <person name="Jha R.K."/>
            <person name="Patterson J."/>
            <person name="Monnat R.J. Jr."/>
            <person name="Barlow S.B."/>
            <person name="Starkenburg S.R."/>
            <person name="Cattolico R.A."/>
        </authorList>
    </citation>
    <scope>NUCLEOTIDE SEQUENCE</scope>
    <source>
        <strain evidence="3">CCMP291</strain>
    </source>
</reference>
<feature type="region of interest" description="Disordered" evidence="1">
    <location>
        <begin position="142"/>
        <end position="166"/>
    </location>
</feature>
<sequence>MEKATRFHRRRLPPALAELREEPDHVFPPPRKAKEEEDEQATFDREAREGYKRIKAVIMRKIMEGTPASAAEYLERDIHLWRLADADILKEYNWYTTVYLGEDTPPPVRGMAEMIVIKLGEVVKKPQQIRIKLMERRIEEEKAAKEAREHDAAKHASEPELRDKQNRMNQAAFEECRARWLPLLAEMEKGALSTELNDEERALARRVSYRAELKLVVTSLDELGCLAGSLG</sequence>